<feature type="region of interest" description="Disordered" evidence="2">
    <location>
        <begin position="1130"/>
        <end position="1162"/>
    </location>
</feature>
<feature type="coiled-coil region" evidence="1">
    <location>
        <begin position="70"/>
        <end position="97"/>
    </location>
</feature>
<evidence type="ECO:0000313" key="3">
    <source>
        <dbReference type="EMBL" id="CAK7265052.1"/>
    </source>
</evidence>
<keyword evidence="4" id="KW-1185">Reference proteome</keyword>
<proteinExistence type="predicted"/>
<evidence type="ECO:0000313" key="4">
    <source>
        <dbReference type="Proteomes" id="UP001642501"/>
    </source>
</evidence>
<organism evidence="3 4">
    <name type="scientific">Sporothrix epigloea</name>
    <dbReference type="NCBI Taxonomy" id="1892477"/>
    <lineage>
        <taxon>Eukaryota</taxon>
        <taxon>Fungi</taxon>
        <taxon>Dikarya</taxon>
        <taxon>Ascomycota</taxon>
        <taxon>Pezizomycotina</taxon>
        <taxon>Sordariomycetes</taxon>
        <taxon>Sordariomycetidae</taxon>
        <taxon>Ophiostomatales</taxon>
        <taxon>Ophiostomataceae</taxon>
        <taxon>Sporothrix</taxon>
    </lineage>
</organism>
<feature type="region of interest" description="Disordered" evidence="2">
    <location>
        <begin position="546"/>
        <end position="608"/>
    </location>
</feature>
<dbReference type="SUPFAM" id="SSF50044">
    <property type="entry name" value="SH3-domain"/>
    <property type="match status" value="1"/>
</dbReference>
<keyword evidence="1" id="KW-0175">Coiled coil</keyword>
<feature type="region of interest" description="Disordered" evidence="2">
    <location>
        <begin position="218"/>
        <end position="269"/>
    </location>
</feature>
<evidence type="ECO:0000256" key="1">
    <source>
        <dbReference type="SAM" id="Coils"/>
    </source>
</evidence>
<feature type="region of interest" description="Disordered" evidence="2">
    <location>
        <begin position="436"/>
        <end position="473"/>
    </location>
</feature>
<feature type="region of interest" description="Disordered" evidence="2">
    <location>
        <begin position="147"/>
        <end position="173"/>
    </location>
</feature>
<gene>
    <name evidence="3" type="ORF">SEPCBS57363_001385</name>
</gene>
<comment type="caution">
    <text evidence="3">The sequence shown here is derived from an EMBL/GenBank/DDBJ whole genome shotgun (WGS) entry which is preliminary data.</text>
</comment>
<evidence type="ECO:0008006" key="5">
    <source>
        <dbReference type="Google" id="ProtNLM"/>
    </source>
</evidence>
<sequence>MGVDAEELILRSFREVVERGNETVTNAENSDGDGEVDPETLAEIRKAGQALVREGERALKRLQPLWDGQVEKYADAFKDALLQLDNIERRRRDLEDLLYDFEDYTTPASFEPVKFAELQAAARSFALDVINSTKRLKLDSPKRTTLAATTDEGAHGVGSASYTSSGGSFSKTSSFPPLPPLPVSMSVGPPRLASLSAIGDIDRRTRSSIVNGSIVSVPRSPSFASEPPMASMQQHRTTTASAENLGDDNLLFDPTSPDLAHSKATETPSLYSMPSVRTSVSHDSLHRVNTRSSVTTSVSGASQRGARFPDYAKRYQLYDHPEVQYRDQNGGDCATAVPDSLPRLPPSIPRTSAWVRSHQQQLHQLQQLQNIQENQQYLEHSQRLRAQLSRENIVSAFPDSCLSSTGYDSPTLFSRSSSLVVDDCVRSATTAAAASSANTVYSMASNPDPTDNEKPHGTYLSSTAPSYKSSSLTACYSPPLSPTDKKYTNGIDDTKNRPAFTPLHTQAVDHSPALATVPMHFSADSNQPLQSIQDFIKFAPSPPVPPISLPLSPRDRFIKPRTNNDDIANKYADEPSITDSESQGQEEQPYEGPRSSQSSSSKHQPATQPDIDAKLQDFSMESDLVERVDSSTFRPAHWSLAPKRLSANIRSSASSPAIDATLSNSLPSKPQEQCEKRFDNGLIVVEDVARFPTSTRAASPPAMDDIATAEKATTDPPLGRDFVRESDCSIGPKSTFEKMGGFCEGAVLYRKGGHWAAIKQQGGYVANKQASIGRCVSCGYGHNYEEVRLDMEKKPEATFTKANGVRFRLRLLYKSHIGNNISSQRQAESHYACVFCVQSGASAREGDATVFTTSDHLLLHIARHAQPLPIVPGITVLYGSESSSNNGAGGGHISSGMSSVSSSGNIMDANDFDLHLVNPPLPTPVPPNISQSAVATALCEHFLRYGGKKLARPPHYGGDMLHFLAGARIVGVMFPEQWEGKWCIGWHDGFVGAFPAKHVQIEPPRQNEIPMASSDSGMSVTARWKWKPGEERQKTKDKIGKASKSKNQEDLSSHTTTGNDEAASVWLTFEKGETIFNVKCLYADHWCWAGTNSKGRFGVFPQSHIITRTLQQETLAPARTVKTSWSTRSLFRGMNGRGNSWRPSSSSAVSSTSNSTGRTRYV</sequence>
<evidence type="ECO:0000256" key="2">
    <source>
        <dbReference type="SAM" id="MobiDB-lite"/>
    </source>
</evidence>
<accession>A0ABP0DD79</accession>
<feature type="compositionally biased region" description="Polar residues" evidence="2">
    <location>
        <begin position="231"/>
        <end position="242"/>
    </location>
</feature>
<name>A0ABP0DD79_9PEZI</name>
<feature type="compositionally biased region" description="Polar residues" evidence="2">
    <location>
        <begin position="459"/>
        <end position="473"/>
    </location>
</feature>
<feature type="compositionally biased region" description="Basic and acidic residues" evidence="2">
    <location>
        <begin position="1027"/>
        <end position="1052"/>
    </location>
</feature>
<dbReference type="Proteomes" id="UP001642501">
    <property type="component" value="Unassembled WGS sequence"/>
</dbReference>
<feature type="compositionally biased region" description="Basic and acidic residues" evidence="2">
    <location>
        <begin position="553"/>
        <end position="573"/>
    </location>
</feature>
<feature type="compositionally biased region" description="Low complexity" evidence="2">
    <location>
        <begin position="290"/>
        <end position="299"/>
    </location>
</feature>
<feature type="region of interest" description="Disordered" evidence="2">
    <location>
        <begin position="281"/>
        <end position="301"/>
    </location>
</feature>
<feature type="region of interest" description="Disordered" evidence="2">
    <location>
        <begin position="1021"/>
        <end position="1057"/>
    </location>
</feature>
<reference evidence="3 4" key="1">
    <citation type="submission" date="2024-01" db="EMBL/GenBank/DDBJ databases">
        <authorList>
            <person name="Allen C."/>
            <person name="Tagirdzhanova G."/>
        </authorList>
    </citation>
    <scope>NUCLEOTIDE SEQUENCE [LARGE SCALE GENOMIC DNA]</scope>
    <source>
        <strain evidence="3 4">CBS 573.63</strain>
    </source>
</reference>
<dbReference type="InterPro" id="IPR036028">
    <property type="entry name" value="SH3-like_dom_sf"/>
</dbReference>
<feature type="compositionally biased region" description="Low complexity" evidence="2">
    <location>
        <begin position="1140"/>
        <end position="1155"/>
    </location>
</feature>
<dbReference type="EMBL" id="CAWUOM010000014">
    <property type="protein sequence ID" value="CAK7265052.1"/>
    <property type="molecule type" value="Genomic_DNA"/>
</dbReference>
<protein>
    <recommendedName>
        <fullName evidence="5">SH3 domain-containing protein</fullName>
    </recommendedName>
</protein>
<feature type="compositionally biased region" description="Polar residues" evidence="2">
    <location>
        <begin position="577"/>
        <end position="586"/>
    </location>
</feature>
<feature type="compositionally biased region" description="Polar residues" evidence="2">
    <location>
        <begin position="438"/>
        <end position="449"/>
    </location>
</feature>
<feature type="compositionally biased region" description="Low complexity" evidence="2">
    <location>
        <begin position="157"/>
        <end position="173"/>
    </location>
</feature>